<organism evidence="1 2">
    <name type="scientific">Kaistia soli DSM 19436</name>
    <dbReference type="NCBI Taxonomy" id="1122133"/>
    <lineage>
        <taxon>Bacteria</taxon>
        <taxon>Pseudomonadati</taxon>
        <taxon>Pseudomonadota</taxon>
        <taxon>Alphaproteobacteria</taxon>
        <taxon>Hyphomicrobiales</taxon>
        <taxon>Kaistiaceae</taxon>
        <taxon>Kaistia</taxon>
    </lineage>
</organism>
<dbReference type="AlphaFoldDB" id="A0A1M5K3Y5"/>
<dbReference type="RefSeq" id="WP_073057190.1">
    <property type="nucleotide sequence ID" value="NZ_FQUP01000005.1"/>
</dbReference>
<dbReference type="Proteomes" id="UP000184485">
    <property type="component" value="Unassembled WGS sequence"/>
</dbReference>
<protein>
    <submittedName>
        <fullName evidence="1">Uncharacterized protein</fullName>
    </submittedName>
</protein>
<reference evidence="1 2" key="1">
    <citation type="submission" date="2016-11" db="EMBL/GenBank/DDBJ databases">
        <authorList>
            <person name="Jaros S."/>
            <person name="Januszkiewicz K."/>
            <person name="Wedrychowicz H."/>
        </authorList>
    </citation>
    <scope>NUCLEOTIDE SEQUENCE [LARGE SCALE GENOMIC DNA]</scope>
    <source>
        <strain evidence="1 2">DSM 19436</strain>
    </source>
</reference>
<evidence type="ECO:0000313" key="1">
    <source>
        <dbReference type="EMBL" id="SHG47488.1"/>
    </source>
</evidence>
<sequence>MQHAPREFEAETLAADDPRFVAALDLQIAQMRRVLTLMAPSSGAEALRAMREAFPDAAFGERALAVAGMRE</sequence>
<dbReference type="EMBL" id="FQUP01000005">
    <property type="protein sequence ID" value="SHG47488.1"/>
    <property type="molecule type" value="Genomic_DNA"/>
</dbReference>
<accession>A0A1M5K3Y5</accession>
<keyword evidence="2" id="KW-1185">Reference proteome</keyword>
<gene>
    <name evidence="1" type="ORF">SAMN02745157_4284</name>
</gene>
<evidence type="ECO:0000313" key="2">
    <source>
        <dbReference type="Proteomes" id="UP000184485"/>
    </source>
</evidence>
<dbReference type="OrthoDB" id="8420578at2"/>
<proteinExistence type="predicted"/>
<name>A0A1M5K3Y5_9HYPH</name>